<dbReference type="STRING" id="36166.T1H4C3"/>
<dbReference type="EnsemblMetazoa" id="MESCA011132-RA">
    <property type="protein sequence ID" value="MESCA011132-PA"/>
    <property type="gene ID" value="MESCA011132"/>
</dbReference>
<reference evidence="7" key="2">
    <citation type="submission" date="2015-06" db="UniProtKB">
        <authorList>
            <consortium name="EnsemblMetazoa"/>
        </authorList>
    </citation>
    <scope>IDENTIFICATION</scope>
</reference>
<dbReference type="InterPro" id="IPR011598">
    <property type="entry name" value="bHLH_dom"/>
</dbReference>
<feature type="domain" description="BHLH" evidence="6">
    <location>
        <begin position="1"/>
        <end position="41"/>
    </location>
</feature>
<dbReference type="AlphaFoldDB" id="T1H4C3"/>
<dbReference type="Pfam" id="PF00010">
    <property type="entry name" value="HLH"/>
    <property type="match status" value="1"/>
</dbReference>
<evidence type="ECO:0000256" key="1">
    <source>
        <dbReference type="ARBA" id="ARBA00022473"/>
    </source>
</evidence>
<proteinExistence type="predicted"/>
<keyword evidence="4" id="KW-0804">Transcription</keyword>
<evidence type="ECO:0000256" key="5">
    <source>
        <dbReference type="ARBA" id="ARBA00023242"/>
    </source>
</evidence>
<keyword evidence="2" id="KW-0805">Transcription regulation</keyword>
<name>T1H4C3_MEGSC</name>
<dbReference type="SMART" id="SM00353">
    <property type="entry name" value="HLH"/>
    <property type="match status" value="1"/>
</dbReference>
<accession>T1H4C3</accession>
<keyword evidence="1" id="KW-0217">Developmental protein</keyword>
<dbReference type="PROSITE" id="PS50888">
    <property type="entry name" value="BHLH"/>
    <property type="match status" value="1"/>
</dbReference>
<evidence type="ECO:0000259" key="6">
    <source>
        <dbReference type="PROSITE" id="PS50888"/>
    </source>
</evidence>
<evidence type="ECO:0000313" key="8">
    <source>
        <dbReference type="Proteomes" id="UP000015102"/>
    </source>
</evidence>
<evidence type="ECO:0000256" key="4">
    <source>
        <dbReference type="ARBA" id="ARBA00023163"/>
    </source>
</evidence>
<dbReference type="GO" id="GO:0000981">
    <property type="term" value="F:DNA-binding transcription factor activity, RNA polymerase II-specific"/>
    <property type="evidence" value="ECO:0007669"/>
    <property type="project" value="TreeGrafter"/>
</dbReference>
<dbReference type="HOGENOM" id="CLU_2415762_0_0_1"/>
<dbReference type="InterPro" id="IPR040259">
    <property type="entry name" value="Mesogenin/MesP"/>
</dbReference>
<reference evidence="8" key="1">
    <citation type="submission" date="2013-02" db="EMBL/GenBank/DDBJ databases">
        <authorList>
            <person name="Hughes D."/>
        </authorList>
    </citation>
    <scope>NUCLEOTIDE SEQUENCE</scope>
    <source>
        <strain>Durham</strain>
        <strain evidence="8">NC isolate 2 -- Noor lab</strain>
    </source>
</reference>
<dbReference type="SUPFAM" id="SSF47459">
    <property type="entry name" value="HLH, helix-loop-helix DNA-binding domain"/>
    <property type="match status" value="1"/>
</dbReference>
<sequence>MRDMNVAFDLLRSKLPVKKPSGKKFSKIESLRMAITYIKHLQLQLGTPVEGEEVAHYYNLRSSSQISGNSTPNWALNLSKNRNYSRGEKEWN</sequence>
<dbReference type="GO" id="GO:0046983">
    <property type="term" value="F:protein dimerization activity"/>
    <property type="evidence" value="ECO:0007669"/>
    <property type="project" value="InterPro"/>
</dbReference>
<keyword evidence="5" id="KW-0539">Nucleus</keyword>
<protein>
    <recommendedName>
        <fullName evidence="6">BHLH domain-containing protein</fullName>
    </recommendedName>
</protein>
<dbReference type="Gene3D" id="4.10.280.10">
    <property type="entry name" value="Helix-loop-helix DNA-binding domain"/>
    <property type="match status" value="1"/>
</dbReference>
<organism evidence="7 8">
    <name type="scientific">Megaselia scalaris</name>
    <name type="common">Humpbacked fly</name>
    <name type="synonym">Phora scalaris</name>
    <dbReference type="NCBI Taxonomy" id="36166"/>
    <lineage>
        <taxon>Eukaryota</taxon>
        <taxon>Metazoa</taxon>
        <taxon>Ecdysozoa</taxon>
        <taxon>Arthropoda</taxon>
        <taxon>Hexapoda</taxon>
        <taxon>Insecta</taxon>
        <taxon>Pterygota</taxon>
        <taxon>Neoptera</taxon>
        <taxon>Endopterygota</taxon>
        <taxon>Diptera</taxon>
        <taxon>Brachycera</taxon>
        <taxon>Muscomorpha</taxon>
        <taxon>Platypezoidea</taxon>
        <taxon>Phoridae</taxon>
        <taxon>Megaseliini</taxon>
        <taxon>Megaselia</taxon>
    </lineage>
</organism>
<dbReference type="PANTHER" id="PTHR20937">
    <property type="entry name" value="IP14615P"/>
    <property type="match status" value="1"/>
</dbReference>
<dbReference type="EMBL" id="CAQQ02377231">
    <property type="status" value="NOT_ANNOTATED_CDS"/>
    <property type="molecule type" value="Genomic_DNA"/>
</dbReference>
<evidence type="ECO:0000256" key="2">
    <source>
        <dbReference type="ARBA" id="ARBA00023015"/>
    </source>
</evidence>
<keyword evidence="3" id="KW-0238">DNA-binding</keyword>
<evidence type="ECO:0000256" key="3">
    <source>
        <dbReference type="ARBA" id="ARBA00023125"/>
    </source>
</evidence>
<dbReference type="PANTHER" id="PTHR20937:SF3">
    <property type="entry name" value="IP14615P"/>
    <property type="match status" value="1"/>
</dbReference>
<dbReference type="InterPro" id="IPR036638">
    <property type="entry name" value="HLH_DNA-bd_sf"/>
</dbReference>
<keyword evidence="8" id="KW-1185">Reference proteome</keyword>
<dbReference type="Proteomes" id="UP000015102">
    <property type="component" value="Unassembled WGS sequence"/>
</dbReference>
<dbReference type="GO" id="GO:0000978">
    <property type="term" value="F:RNA polymerase II cis-regulatory region sequence-specific DNA binding"/>
    <property type="evidence" value="ECO:0007669"/>
    <property type="project" value="TreeGrafter"/>
</dbReference>
<dbReference type="GO" id="GO:0005634">
    <property type="term" value="C:nucleus"/>
    <property type="evidence" value="ECO:0007669"/>
    <property type="project" value="TreeGrafter"/>
</dbReference>
<dbReference type="GO" id="GO:0001707">
    <property type="term" value="P:mesoderm formation"/>
    <property type="evidence" value="ECO:0007669"/>
    <property type="project" value="TreeGrafter"/>
</dbReference>
<evidence type="ECO:0000313" key="7">
    <source>
        <dbReference type="EnsemblMetazoa" id="MESCA011132-PA"/>
    </source>
</evidence>